<proteinExistence type="predicted"/>
<dbReference type="Proteomes" id="UP000679352">
    <property type="component" value="Chromosome"/>
</dbReference>
<evidence type="ECO:0000313" key="1">
    <source>
        <dbReference type="EMBL" id="QWK91496.1"/>
    </source>
</evidence>
<sequence length="219" mass="23007">MALATPFLLIALWLLAGFAGALIPAQVARHDGPAVVEIGLIATPIHYDLLLPLTPALRRRFGFAAASGVAVDGPEAGWLLVGWGAQGFYTSAGRYADVPAGAVAQGIIGDGSVVRLEAWGQFALTDLPDAQVLRLTASGYEAVLTRIEAELGTPRLVKAPGLTPQDAFFAGSTGFSILRTCNVWMGETLRAAGVRLGGWTPTPQSLRFSLWAWGERAAP</sequence>
<name>A0A975PAI1_9RHOB</name>
<dbReference type="RefSeq" id="WP_215503688.1">
    <property type="nucleotide sequence ID" value="NZ_CP076361.1"/>
</dbReference>
<protein>
    <submittedName>
        <fullName evidence="1">DUF2459 domain-containing protein</fullName>
    </submittedName>
</protein>
<dbReference type="KEGG" id="gfu:KM031_06330"/>
<reference evidence="1" key="1">
    <citation type="submission" date="2021-06" db="EMBL/GenBank/DDBJ databases">
        <title>Direct submission.</title>
        <authorList>
            <person name="Lee C.-S."/>
            <person name="Jin L."/>
        </authorList>
    </citation>
    <scope>NUCLEOTIDE SEQUENCE</scope>
    <source>
        <strain evidence="1">Con5</strain>
    </source>
</reference>
<dbReference type="Pfam" id="PF09601">
    <property type="entry name" value="DUF2459"/>
    <property type="match status" value="1"/>
</dbReference>
<dbReference type="EMBL" id="CP076361">
    <property type="protein sequence ID" value="QWK91496.1"/>
    <property type="molecule type" value="Genomic_DNA"/>
</dbReference>
<gene>
    <name evidence="1" type="ORF">KM031_06330</name>
</gene>
<organism evidence="1 2">
    <name type="scientific">Gemmobacter fulvus</name>
    <dbReference type="NCBI Taxonomy" id="2840474"/>
    <lineage>
        <taxon>Bacteria</taxon>
        <taxon>Pseudomonadati</taxon>
        <taxon>Pseudomonadota</taxon>
        <taxon>Alphaproteobacteria</taxon>
        <taxon>Rhodobacterales</taxon>
        <taxon>Paracoccaceae</taxon>
        <taxon>Gemmobacter</taxon>
    </lineage>
</organism>
<dbReference type="InterPro" id="IPR011727">
    <property type="entry name" value="CHP02117"/>
</dbReference>
<keyword evidence="2" id="KW-1185">Reference proteome</keyword>
<evidence type="ECO:0000313" key="2">
    <source>
        <dbReference type="Proteomes" id="UP000679352"/>
    </source>
</evidence>
<dbReference type="AlphaFoldDB" id="A0A975PAI1"/>
<accession>A0A975PAI1</accession>